<proteinExistence type="predicted"/>
<gene>
    <name evidence="1" type="ORF">ONT05_12025</name>
</gene>
<dbReference type="RefSeq" id="WP_264960365.1">
    <property type="nucleotide sequence ID" value="NZ_JAPDUQ010000005.1"/>
</dbReference>
<evidence type="ECO:0000313" key="2">
    <source>
        <dbReference type="Proteomes" id="UP001209074"/>
    </source>
</evidence>
<name>A0AAW5U053_9BACT</name>
<reference evidence="1" key="1">
    <citation type="submission" date="2022-11" db="EMBL/GenBank/DDBJ databases">
        <title>Genomic repertoires linked with pathogenic potency of arthritogenic Prevotella copri isolated from the gut of rheumatoid arthritis patients.</title>
        <authorList>
            <person name="Nii T."/>
            <person name="Maeda Y."/>
            <person name="Motooka D."/>
            <person name="Naito M."/>
            <person name="Matsumoto Y."/>
            <person name="Ogawa T."/>
            <person name="Oguro-Igashira E."/>
            <person name="Kishikawa T."/>
            <person name="Yamashita M."/>
            <person name="Koizumi S."/>
            <person name="Kurakawa T."/>
            <person name="Okumura R."/>
            <person name="Kayama H."/>
            <person name="Murakami M."/>
            <person name="Sakaguchi T."/>
            <person name="Das B."/>
            <person name="Nakamura S."/>
            <person name="Okada Y."/>
            <person name="Kumanogoh A."/>
            <person name="Takeda K."/>
        </authorList>
    </citation>
    <scope>NUCLEOTIDE SEQUENCE</scope>
    <source>
        <strain evidence="1">N016-13</strain>
    </source>
</reference>
<dbReference type="Proteomes" id="UP001209074">
    <property type="component" value="Unassembled WGS sequence"/>
</dbReference>
<comment type="caution">
    <text evidence="1">The sequence shown here is derived from an EMBL/GenBank/DDBJ whole genome shotgun (WGS) entry which is preliminary data.</text>
</comment>
<evidence type="ECO:0000313" key="1">
    <source>
        <dbReference type="EMBL" id="MCW4094262.1"/>
    </source>
</evidence>
<dbReference type="AlphaFoldDB" id="A0AAW5U053"/>
<dbReference type="Pfam" id="PF05717">
    <property type="entry name" value="TnpB_IS66"/>
    <property type="match status" value="1"/>
</dbReference>
<dbReference type="EMBL" id="JAPDUS010000024">
    <property type="protein sequence ID" value="MCW4094262.1"/>
    <property type="molecule type" value="Genomic_DNA"/>
</dbReference>
<sequence length="120" mass="13960">MFGLNENTQYYVCQRYVRMNMGINGLYQIVRTEMELPPLGGAVFIFFSKNRQQVKMLLKEEWLVFVVMGLGVLDERGLDCLSFLSDVDGYAGIWQGCCSLSLVVGMRPFLFFYYYYCFFG</sequence>
<accession>A0AAW5U053</accession>
<dbReference type="InterPro" id="IPR008878">
    <property type="entry name" value="Transposase_IS66_Orf2"/>
</dbReference>
<organism evidence="1 2">
    <name type="scientific">Segatella copri</name>
    <dbReference type="NCBI Taxonomy" id="165179"/>
    <lineage>
        <taxon>Bacteria</taxon>
        <taxon>Pseudomonadati</taxon>
        <taxon>Bacteroidota</taxon>
        <taxon>Bacteroidia</taxon>
        <taxon>Bacteroidales</taxon>
        <taxon>Prevotellaceae</taxon>
        <taxon>Segatella</taxon>
    </lineage>
</organism>
<protein>
    <submittedName>
        <fullName evidence="1">Transposase</fullName>
    </submittedName>
</protein>